<proteinExistence type="predicted"/>
<organism evidence="1 2">
    <name type="scientific">Rhabditophanes sp. KR3021</name>
    <dbReference type="NCBI Taxonomy" id="114890"/>
    <lineage>
        <taxon>Eukaryota</taxon>
        <taxon>Metazoa</taxon>
        <taxon>Ecdysozoa</taxon>
        <taxon>Nematoda</taxon>
        <taxon>Chromadorea</taxon>
        <taxon>Rhabditida</taxon>
        <taxon>Tylenchina</taxon>
        <taxon>Panagrolaimomorpha</taxon>
        <taxon>Strongyloidoidea</taxon>
        <taxon>Alloionematidae</taxon>
        <taxon>Rhabditophanes</taxon>
    </lineage>
</organism>
<accession>A0AC35UFH5</accession>
<sequence>MPFKDVDEPYFWIILALSCVAVVAIAYLASKVYRADKIIREKRKGGFDLKGNFNPNIIFTKMDGGKKKTQDGGEEKVLLPQPINNRVEDEDVVELGENDRIEDVDCGKKVHFEKLSDEEEKRFATDIINNDCSFEEGSMDLLTKFGELHGKLATAKARIEAKKLEKSMSDSERAAENAIKEQQLKDIFNLVKSHEDKFGIHSKAEIEEQFNLYAI</sequence>
<reference evidence="2" key="1">
    <citation type="submission" date="2016-11" db="UniProtKB">
        <authorList>
            <consortium name="WormBaseParasite"/>
        </authorList>
    </citation>
    <scope>IDENTIFICATION</scope>
    <source>
        <strain evidence="2">KR3021</strain>
    </source>
</reference>
<evidence type="ECO:0000313" key="2">
    <source>
        <dbReference type="WBParaSite" id="RSKR_0001104400.1"/>
    </source>
</evidence>
<name>A0AC35UFH5_9BILA</name>
<evidence type="ECO:0000313" key="1">
    <source>
        <dbReference type="Proteomes" id="UP000095286"/>
    </source>
</evidence>
<protein>
    <submittedName>
        <fullName evidence="2">Uncharacterized protein</fullName>
    </submittedName>
</protein>
<dbReference type="Proteomes" id="UP000095286">
    <property type="component" value="Unplaced"/>
</dbReference>
<dbReference type="WBParaSite" id="RSKR_0001104400.1">
    <property type="protein sequence ID" value="RSKR_0001104400.1"/>
    <property type="gene ID" value="RSKR_0001104400"/>
</dbReference>